<comment type="caution">
    <text evidence="2">The sequence shown here is derived from an EMBL/GenBank/DDBJ whole genome shotgun (WGS) entry which is preliminary data.</text>
</comment>
<reference evidence="3" key="1">
    <citation type="journal article" date="2019" name="Int. J. Syst. Evol. Microbiol.">
        <title>The Global Catalogue of Microorganisms (GCM) 10K type strain sequencing project: providing services to taxonomists for standard genome sequencing and annotation.</title>
        <authorList>
            <consortium name="The Broad Institute Genomics Platform"/>
            <consortium name="The Broad Institute Genome Sequencing Center for Infectious Disease"/>
            <person name="Wu L."/>
            <person name="Ma J."/>
        </authorList>
    </citation>
    <scope>NUCLEOTIDE SEQUENCE [LARGE SCALE GENOMIC DNA]</scope>
    <source>
        <strain evidence="3">JCM 16022</strain>
    </source>
</reference>
<evidence type="ECO:0008006" key="4">
    <source>
        <dbReference type="Google" id="ProtNLM"/>
    </source>
</evidence>
<accession>A0ABP5LLQ3</accession>
<dbReference type="RefSeq" id="WP_344153738.1">
    <property type="nucleotide sequence ID" value="NZ_BAAAQR010000009.1"/>
</dbReference>
<organism evidence="2 3">
    <name type="scientific">Nocardioides koreensis</name>
    <dbReference type="NCBI Taxonomy" id="433651"/>
    <lineage>
        <taxon>Bacteria</taxon>
        <taxon>Bacillati</taxon>
        <taxon>Actinomycetota</taxon>
        <taxon>Actinomycetes</taxon>
        <taxon>Propionibacteriales</taxon>
        <taxon>Nocardioidaceae</taxon>
        <taxon>Nocardioides</taxon>
    </lineage>
</organism>
<evidence type="ECO:0000313" key="2">
    <source>
        <dbReference type="EMBL" id="GAA2149749.1"/>
    </source>
</evidence>
<feature type="transmembrane region" description="Helical" evidence="1">
    <location>
        <begin position="43"/>
        <end position="65"/>
    </location>
</feature>
<name>A0ABP5LLQ3_9ACTN</name>
<keyword evidence="1" id="KW-0472">Membrane</keyword>
<keyword evidence="3" id="KW-1185">Reference proteome</keyword>
<dbReference type="Proteomes" id="UP001501771">
    <property type="component" value="Unassembled WGS sequence"/>
</dbReference>
<keyword evidence="1" id="KW-1133">Transmembrane helix</keyword>
<sequence length="424" mass="44105">MSTMDDLRGTLDRHAAELTDHDVHVRPVAVRERIRVVRRRRRTAVGAVAASVVAAMAVTLTLPLAGDRKAPVADRTLAGHEAPRTMSSLGYTFTFAEGREGEGRVRLRLAPSDGPRLVSWATSGPDDEVTLRGVDEGPRTVTTEDFGDFVRVPPRRAGTVSVTGEGAVALAVYDLSGAAPGDTSDGITFRDDVAGQRLLADAIGEPGEADLGFDLSTDGGALPISYLCSGGPGDAWLHISVNGGGAVSGSGCDDPLFDPAGNGGITTYPDAEEARALRVRMWVTHGQHGDVVEDPDLRIAVAAYAPAPSAGRLAGWPVPLTREYGGHLWRLVDTKAGAPGTRELTVRGVDGQETLVEMSFARTGRAVVRTLEDGRPGESTFSAGGSGSTEAVIPATGGTAGLRAGGDGLRPDLELGLATYVRAD</sequence>
<proteinExistence type="predicted"/>
<keyword evidence="1" id="KW-0812">Transmembrane</keyword>
<evidence type="ECO:0000313" key="3">
    <source>
        <dbReference type="Proteomes" id="UP001501771"/>
    </source>
</evidence>
<evidence type="ECO:0000256" key="1">
    <source>
        <dbReference type="SAM" id="Phobius"/>
    </source>
</evidence>
<dbReference type="EMBL" id="BAAAQR010000009">
    <property type="protein sequence ID" value="GAA2149749.1"/>
    <property type="molecule type" value="Genomic_DNA"/>
</dbReference>
<gene>
    <name evidence="2" type="ORF">GCM10009844_29760</name>
</gene>
<protein>
    <recommendedName>
        <fullName evidence="4">DUF4179 domain-containing protein</fullName>
    </recommendedName>
</protein>